<dbReference type="NCBIfam" id="NF001629">
    <property type="entry name" value="PRK00415.1"/>
    <property type="match status" value="1"/>
</dbReference>
<organism evidence="6 7">
    <name type="scientific">Methanothermococcus okinawensis</name>
    <dbReference type="NCBI Taxonomy" id="155863"/>
    <lineage>
        <taxon>Archaea</taxon>
        <taxon>Methanobacteriati</taxon>
        <taxon>Methanobacteriota</taxon>
        <taxon>Methanomada group</taxon>
        <taxon>Methanococci</taxon>
        <taxon>Methanococcales</taxon>
        <taxon>Methanococcaceae</taxon>
        <taxon>Methanothermococcus</taxon>
    </lineage>
</organism>
<keyword evidence="3 5" id="KW-0689">Ribosomal protein</keyword>
<reference evidence="6" key="1">
    <citation type="journal article" date="2020" name="ISME J.">
        <title>Gammaproteobacteria mediating utilization of methyl-, sulfur- and petroleum organic compounds in deep ocean hydrothermal plumes.</title>
        <authorList>
            <person name="Zhou Z."/>
            <person name="Liu Y."/>
            <person name="Pan J."/>
            <person name="Cron B.R."/>
            <person name="Toner B.M."/>
            <person name="Anantharaman K."/>
            <person name="Breier J.A."/>
            <person name="Dick G.J."/>
            <person name="Li M."/>
        </authorList>
    </citation>
    <scope>NUCLEOTIDE SEQUENCE</scope>
    <source>
        <strain evidence="6">SZUA-1385</strain>
    </source>
</reference>
<evidence type="ECO:0000256" key="3">
    <source>
        <dbReference type="ARBA" id="ARBA00022980"/>
    </source>
</evidence>
<evidence type="ECO:0000256" key="4">
    <source>
        <dbReference type="ARBA" id="ARBA00023274"/>
    </source>
</evidence>
<comment type="cofactor">
    <cofactor evidence="5">
        <name>Zn(2+)</name>
        <dbReference type="ChEBI" id="CHEBI:29105"/>
    </cofactor>
    <text evidence="5">Binds 1 zinc ion per subunit.</text>
</comment>
<comment type="similarity">
    <text evidence="1 5">Belongs to the eukaryotic ribosomal protein eS27 family.</text>
</comment>
<dbReference type="InterPro" id="IPR000592">
    <property type="entry name" value="Ribosomal_eS27"/>
</dbReference>
<comment type="caution">
    <text evidence="6">The sequence shown here is derived from an EMBL/GenBank/DDBJ whole genome shotgun (WGS) entry which is preliminary data.</text>
</comment>
<sequence>MALIQKPRSRFLKIQCTDCGSEQVIFGCPATVVKCITCGKTIAEPRASKGLIKSKILEVLE</sequence>
<dbReference type="GO" id="GO:1990904">
    <property type="term" value="C:ribonucleoprotein complex"/>
    <property type="evidence" value="ECO:0007669"/>
    <property type="project" value="UniProtKB-KW"/>
</dbReference>
<evidence type="ECO:0000256" key="2">
    <source>
        <dbReference type="ARBA" id="ARBA00022833"/>
    </source>
</evidence>
<dbReference type="Pfam" id="PF01667">
    <property type="entry name" value="Ribosomal_S27e"/>
    <property type="match status" value="1"/>
</dbReference>
<protein>
    <recommendedName>
        <fullName evidence="5">Small ribosomal subunit protein eS27</fullName>
    </recommendedName>
</protein>
<proteinExistence type="inferred from homology"/>
<accession>A0A832YTB4</accession>
<dbReference type="HAMAP" id="MF_00371">
    <property type="entry name" value="Ribosomal_eS27"/>
    <property type="match status" value="1"/>
</dbReference>
<evidence type="ECO:0000313" key="7">
    <source>
        <dbReference type="Proteomes" id="UP000605144"/>
    </source>
</evidence>
<evidence type="ECO:0000313" key="6">
    <source>
        <dbReference type="EMBL" id="HIP17264.1"/>
    </source>
</evidence>
<dbReference type="EMBL" id="DQSV01000057">
    <property type="protein sequence ID" value="HIP17264.1"/>
    <property type="molecule type" value="Genomic_DNA"/>
</dbReference>
<feature type="binding site" evidence="5">
    <location>
        <position position="19"/>
    </location>
    <ligand>
        <name>Zn(2+)</name>
        <dbReference type="ChEBI" id="CHEBI:29105"/>
    </ligand>
</feature>
<keyword evidence="5" id="KW-0863">Zinc-finger</keyword>
<feature type="zinc finger region" description="C4-type" evidence="5">
    <location>
        <begin position="16"/>
        <end position="38"/>
    </location>
</feature>
<dbReference type="Proteomes" id="UP000605144">
    <property type="component" value="Unassembled WGS sequence"/>
</dbReference>
<feature type="binding site" evidence="5">
    <location>
        <position position="38"/>
    </location>
    <ligand>
        <name>Zn(2+)</name>
        <dbReference type="ChEBI" id="CHEBI:29105"/>
    </ligand>
</feature>
<dbReference type="Gene3D" id="2.20.25.100">
    <property type="entry name" value="Zn-binding ribosomal proteins"/>
    <property type="match status" value="1"/>
</dbReference>
<name>A0A832YTB4_9EURY</name>
<dbReference type="InterPro" id="IPR023407">
    <property type="entry name" value="Ribosomal_eS27_Zn-bd_dom_sf"/>
</dbReference>
<keyword evidence="4 5" id="KW-0687">Ribonucleoprotein</keyword>
<dbReference type="AlphaFoldDB" id="A0A832YTB4"/>
<dbReference type="GO" id="GO:0003735">
    <property type="term" value="F:structural constituent of ribosome"/>
    <property type="evidence" value="ECO:0007669"/>
    <property type="project" value="InterPro"/>
</dbReference>
<dbReference type="SUPFAM" id="SSF57829">
    <property type="entry name" value="Zn-binding ribosomal proteins"/>
    <property type="match status" value="1"/>
</dbReference>
<keyword evidence="5" id="KW-0479">Metal-binding</keyword>
<dbReference type="InterPro" id="IPR011332">
    <property type="entry name" value="Ribosomal_zn-bd"/>
</dbReference>
<comment type="subunit">
    <text evidence="5">Part of the 30S ribosomal subunit.</text>
</comment>
<feature type="binding site" evidence="5">
    <location>
        <position position="16"/>
    </location>
    <ligand>
        <name>Zn(2+)</name>
        <dbReference type="ChEBI" id="CHEBI:29105"/>
    </ligand>
</feature>
<dbReference type="GO" id="GO:0005840">
    <property type="term" value="C:ribosome"/>
    <property type="evidence" value="ECO:0007669"/>
    <property type="project" value="UniProtKB-KW"/>
</dbReference>
<dbReference type="GO" id="GO:0008270">
    <property type="term" value="F:zinc ion binding"/>
    <property type="evidence" value="ECO:0007669"/>
    <property type="project" value="UniProtKB-UniRule"/>
</dbReference>
<gene>
    <name evidence="5" type="primary">rps27e</name>
    <name evidence="6" type="ORF">EYG76_03040</name>
</gene>
<evidence type="ECO:0000256" key="5">
    <source>
        <dbReference type="HAMAP-Rule" id="MF_00371"/>
    </source>
</evidence>
<keyword evidence="2 5" id="KW-0862">Zinc</keyword>
<feature type="binding site" evidence="5">
    <location>
        <position position="35"/>
    </location>
    <ligand>
        <name>Zn(2+)</name>
        <dbReference type="ChEBI" id="CHEBI:29105"/>
    </ligand>
</feature>
<evidence type="ECO:0000256" key="1">
    <source>
        <dbReference type="ARBA" id="ARBA00010919"/>
    </source>
</evidence>
<dbReference type="GO" id="GO:0006412">
    <property type="term" value="P:translation"/>
    <property type="evidence" value="ECO:0007669"/>
    <property type="project" value="UniProtKB-UniRule"/>
</dbReference>